<evidence type="ECO:0000313" key="3">
    <source>
        <dbReference type="Proteomes" id="UP001497512"/>
    </source>
</evidence>
<keyword evidence="3" id="KW-1185">Reference proteome</keyword>
<dbReference type="PANTHER" id="PTHR48223:SF1">
    <property type="entry name" value="ABC TRANSMEMBRANE TYPE-1 DOMAIN-CONTAINING PROTEIN"/>
    <property type="match status" value="1"/>
</dbReference>
<keyword evidence="1" id="KW-0812">Transmembrane</keyword>
<evidence type="ECO:0000256" key="1">
    <source>
        <dbReference type="SAM" id="Phobius"/>
    </source>
</evidence>
<keyword evidence="1" id="KW-0472">Membrane</keyword>
<gene>
    <name evidence="2" type="ORF">CSSPTR1EN2_LOCUS23600</name>
</gene>
<organism evidence="2 3">
    <name type="scientific">Sphagnum troendelagicum</name>
    <dbReference type="NCBI Taxonomy" id="128251"/>
    <lineage>
        <taxon>Eukaryota</taxon>
        <taxon>Viridiplantae</taxon>
        <taxon>Streptophyta</taxon>
        <taxon>Embryophyta</taxon>
        <taxon>Bryophyta</taxon>
        <taxon>Sphagnophytina</taxon>
        <taxon>Sphagnopsida</taxon>
        <taxon>Sphagnales</taxon>
        <taxon>Sphagnaceae</taxon>
        <taxon>Sphagnum</taxon>
    </lineage>
</organism>
<feature type="transmembrane region" description="Helical" evidence="1">
    <location>
        <begin position="167"/>
        <end position="189"/>
    </location>
</feature>
<accession>A0ABP0V417</accession>
<protein>
    <submittedName>
        <fullName evidence="2">Uncharacterized protein</fullName>
    </submittedName>
</protein>
<feature type="transmembrane region" description="Helical" evidence="1">
    <location>
        <begin position="195"/>
        <end position="216"/>
    </location>
</feature>
<dbReference type="Proteomes" id="UP001497512">
    <property type="component" value="Chromosome 9"/>
</dbReference>
<evidence type="ECO:0000313" key="2">
    <source>
        <dbReference type="EMBL" id="CAK9237232.1"/>
    </source>
</evidence>
<dbReference type="EMBL" id="OZ019901">
    <property type="protein sequence ID" value="CAK9237232.1"/>
    <property type="molecule type" value="Genomic_DNA"/>
</dbReference>
<reference evidence="2" key="1">
    <citation type="submission" date="2024-02" db="EMBL/GenBank/DDBJ databases">
        <authorList>
            <consortium name="ELIXIR-Norway"/>
            <consortium name="Elixir Norway"/>
        </authorList>
    </citation>
    <scope>NUCLEOTIDE SEQUENCE</scope>
</reference>
<sequence>MAAPSNLHTTAAACSLQPVTVTGTLPRSPGFATCCTTYEGATFRLGRRPSSIQHLCCGNFSSPLSRKAVQSKRISAIPFGVVIDFSSSSDWQQRRVDGRQLLTVTWQGLQEGLADLHQCGIFHTAKQGFQEAKDRIQSLDARHLSMDFRSSPLSMQGTRLWQSSDPWIKWPIVIFVPFYLLVLIIFGPAVSQDLAPLWILGPLGTGFVVWQCCQLVHAMDVLMEKTAHSRELLKSTSLELYRVAKSGELSERTRLFIDSKLQELKNAAISRRSAGVLYLKSGKAATDSQELLMLKSTEVWEYSVDKYADVMEWWRPKGRTLARFLKKIF</sequence>
<keyword evidence="1" id="KW-1133">Transmembrane helix</keyword>
<proteinExistence type="predicted"/>
<name>A0ABP0V417_9BRYO</name>
<dbReference type="PANTHER" id="PTHR48223">
    <property type="entry name" value="DEFECTIVE 2759, PUTATIVE ISOFORM 1-RELATED"/>
    <property type="match status" value="1"/>
</dbReference>